<evidence type="ECO:0000256" key="1">
    <source>
        <dbReference type="ARBA" id="ARBA00022884"/>
    </source>
</evidence>
<keyword evidence="1" id="KW-0694">RNA-binding</keyword>
<accession>A0A9Q3EHW8</accession>
<protein>
    <recommendedName>
        <fullName evidence="2">Integrase catalytic domain-containing protein</fullName>
    </recommendedName>
</protein>
<evidence type="ECO:0000313" key="3">
    <source>
        <dbReference type="EMBL" id="MBW0520342.1"/>
    </source>
</evidence>
<dbReference type="InterPro" id="IPR012337">
    <property type="entry name" value="RNaseH-like_sf"/>
</dbReference>
<dbReference type="PROSITE" id="PS50994">
    <property type="entry name" value="INTEGRASE"/>
    <property type="match status" value="1"/>
</dbReference>
<dbReference type="PANTHER" id="PTHR37984:SF5">
    <property type="entry name" value="PROTEIN NYNRIN-LIKE"/>
    <property type="match status" value="1"/>
</dbReference>
<dbReference type="InterPro" id="IPR036397">
    <property type="entry name" value="RNaseH_sf"/>
</dbReference>
<dbReference type="EMBL" id="AVOT02028011">
    <property type="protein sequence ID" value="MBW0520342.1"/>
    <property type="molecule type" value="Genomic_DNA"/>
</dbReference>
<sequence length="103" mass="12057">MFLQFHKDDTAIDTAIMIWNRFTSHTGLLQNIPSDRDPKLTSAIWTNLHNMFGTKLSFSIVYHPQNYRLADRMIQTLEEMIKIFCAYGLVFKYSDGFTMICLL</sequence>
<feature type="domain" description="Integrase catalytic" evidence="2">
    <location>
        <begin position="1"/>
        <end position="103"/>
    </location>
</feature>
<organism evidence="3 4">
    <name type="scientific">Austropuccinia psidii MF-1</name>
    <dbReference type="NCBI Taxonomy" id="1389203"/>
    <lineage>
        <taxon>Eukaryota</taxon>
        <taxon>Fungi</taxon>
        <taxon>Dikarya</taxon>
        <taxon>Basidiomycota</taxon>
        <taxon>Pucciniomycotina</taxon>
        <taxon>Pucciniomycetes</taxon>
        <taxon>Pucciniales</taxon>
        <taxon>Sphaerophragmiaceae</taxon>
        <taxon>Austropuccinia</taxon>
    </lineage>
</organism>
<dbReference type="Proteomes" id="UP000765509">
    <property type="component" value="Unassembled WGS sequence"/>
</dbReference>
<dbReference type="GO" id="GO:0015074">
    <property type="term" value="P:DNA integration"/>
    <property type="evidence" value="ECO:0007669"/>
    <property type="project" value="InterPro"/>
</dbReference>
<evidence type="ECO:0000259" key="2">
    <source>
        <dbReference type="PROSITE" id="PS50994"/>
    </source>
</evidence>
<dbReference type="SUPFAM" id="SSF53098">
    <property type="entry name" value="Ribonuclease H-like"/>
    <property type="match status" value="1"/>
</dbReference>
<keyword evidence="4" id="KW-1185">Reference proteome</keyword>
<dbReference type="GO" id="GO:0003723">
    <property type="term" value="F:RNA binding"/>
    <property type="evidence" value="ECO:0007669"/>
    <property type="project" value="UniProtKB-KW"/>
</dbReference>
<dbReference type="GO" id="GO:0005634">
    <property type="term" value="C:nucleus"/>
    <property type="evidence" value="ECO:0007669"/>
    <property type="project" value="UniProtKB-ARBA"/>
</dbReference>
<dbReference type="Gene3D" id="3.30.420.10">
    <property type="entry name" value="Ribonuclease H-like superfamily/Ribonuclease H"/>
    <property type="match status" value="1"/>
</dbReference>
<proteinExistence type="predicted"/>
<evidence type="ECO:0000313" key="4">
    <source>
        <dbReference type="Proteomes" id="UP000765509"/>
    </source>
</evidence>
<dbReference type="InterPro" id="IPR050951">
    <property type="entry name" value="Retrovirus_Pol_polyprotein"/>
</dbReference>
<dbReference type="PANTHER" id="PTHR37984">
    <property type="entry name" value="PROTEIN CBG26694"/>
    <property type="match status" value="1"/>
</dbReference>
<comment type="caution">
    <text evidence="3">The sequence shown here is derived from an EMBL/GenBank/DDBJ whole genome shotgun (WGS) entry which is preliminary data.</text>
</comment>
<gene>
    <name evidence="3" type="ORF">O181_060057</name>
</gene>
<name>A0A9Q3EHW8_9BASI</name>
<dbReference type="InterPro" id="IPR001584">
    <property type="entry name" value="Integrase_cat-core"/>
</dbReference>
<dbReference type="AlphaFoldDB" id="A0A9Q3EHW8"/>
<reference evidence="3" key="1">
    <citation type="submission" date="2021-03" db="EMBL/GenBank/DDBJ databases">
        <title>Draft genome sequence of rust myrtle Austropuccinia psidii MF-1, a brazilian biotype.</title>
        <authorList>
            <person name="Quecine M.C."/>
            <person name="Pachon D.M.R."/>
            <person name="Bonatelli M.L."/>
            <person name="Correr F.H."/>
            <person name="Franceschini L.M."/>
            <person name="Leite T.F."/>
            <person name="Margarido G.R.A."/>
            <person name="Almeida C.A."/>
            <person name="Ferrarezi J.A."/>
            <person name="Labate C.A."/>
        </authorList>
    </citation>
    <scope>NUCLEOTIDE SEQUENCE</scope>
    <source>
        <strain evidence="3">MF-1</strain>
    </source>
</reference>